<protein>
    <recommendedName>
        <fullName evidence="5">Integrase</fullName>
    </recommendedName>
</protein>
<dbReference type="Proteomes" id="UP001596150">
    <property type="component" value="Unassembled WGS sequence"/>
</dbReference>
<keyword evidence="2" id="KW-0233">DNA recombination</keyword>
<evidence type="ECO:0000313" key="4">
    <source>
        <dbReference type="Proteomes" id="UP001596150"/>
    </source>
</evidence>
<dbReference type="PANTHER" id="PTHR30349:SF93">
    <property type="entry name" value="FELS-2 PROPHAGE PROTEIN"/>
    <property type="match status" value="1"/>
</dbReference>
<evidence type="ECO:0008006" key="5">
    <source>
        <dbReference type="Google" id="ProtNLM"/>
    </source>
</evidence>
<dbReference type="Gene3D" id="1.10.443.10">
    <property type="entry name" value="Intergrase catalytic core"/>
    <property type="match status" value="1"/>
</dbReference>
<reference evidence="4" key="1">
    <citation type="journal article" date="2019" name="Int. J. Syst. Evol. Microbiol.">
        <title>The Global Catalogue of Microorganisms (GCM) 10K type strain sequencing project: providing services to taxonomists for standard genome sequencing and annotation.</title>
        <authorList>
            <consortium name="The Broad Institute Genomics Platform"/>
            <consortium name="The Broad Institute Genome Sequencing Center for Infectious Disease"/>
            <person name="Wu L."/>
            <person name="Ma J."/>
        </authorList>
    </citation>
    <scope>NUCLEOTIDE SEQUENCE [LARGE SCALE GENOMIC DNA]</scope>
    <source>
        <strain evidence="4">KACC 12633</strain>
    </source>
</reference>
<evidence type="ECO:0000313" key="3">
    <source>
        <dbReference type="EMBL" id="MFC5515762.1"/>
    </source>
</evidence>
<dbReference type="SUPFAM" id="SSF56349">
    <property type="entry name" value="DNA breaking-rejoining enzymes"/>
    <property type="match status" value="1"/>
</dbReference>
<proteinExistence type="predicted"/>
<evidence type="ECO:0000256" key="1">
    <source>
        <dbReference type="ARBA" id="ARBA00022908"/>
    </source>
</evidence>
<dbReference type="InterPro" id="IPR050090">
    <property type="entry name" value="Tyrosine_recombinase_XerCD"/>
</dbReference>
<gene>
    <name evidence="3" type="ORF">ACFPP9_08270</name>
</gene>
<dbReference type="PANTHER" id="PTHR30349">
    <property type="entry name" value="PHAGE INTEGRASE-RELATED"/>
    <property type="match status" value="1"/>
</dbReference>
<dbReference type="RefSeq" id="WP_266342009.1">
    <property type="nucleotide sequence ID" value="NZ_JAPKNH010000001.1"/>
</dbReference>
<dbReference type="InterPro" id="IPR011010">
    <property type="entry name" value="DNA_brk_join_enz"/>
</dbReference>
<sequence>MNGTRCGSLRSPPTFVATRKAAAEPADARFSFQGIVDAEKARRALGRDAKPFPESSVRKYSKRGQEFAAWRLSRGMPKTAASDARTVTREEAEQWRASLLDQGTLANRTVNDKLASISTIIEWGRGMHRGDFHPGGNPMDGLRKLDFRVLDSDARTYGIEEAITVLEAARREAEVRRRWLPWVCAYTGMRIEEAGQLKAEDFFQAGGRWFLTVSTSGRRSLKTASSQRRIPIHPSLEAEGFLKFVQAVGKGRLFLSNRIQPHMSEWVRETAGVKRKELSPNHGWRHFFEDLCALANMPDAARDYMTGRATGKSRDLYGRSEVMLPGLTKAMDMVADILQLGGAK</sequence>
<name>A0ABW0PW77_9HYPH</name>
<evidence type="ECO:0000256" key="2">
    <source>
        <dbReference type="ARBA" id="ARBA00023172"/>
    </source>
</evidence>
<comment type="caution">
    <text evidence="3">The sequence shown here is derived from an EMBL/GenBank/DDBJ whole genome shotgun (WGS) entry which is preliminary data.</text>
</comment>
<keyword evidence="4" id="KW-1185">Reference proteome</keyword>
<accession>A0ABW0PW77</accession>
<dbReference type="InterPro" id="IPR013762">
    <property type="entry name" value="Integrase-like_cat_sf"/>
</dbReference>
<dbReference type="EMBL" id="JBHSML010000003">
    <property type="protein sequence ID" value="MFC5515762.1"/>
    <property type="molecule type" value="Genomic_DNA"/>
</dbReference>
<organism evidence="3 4">
    <name type="scientific">Kaistia terrae</name>
    <dbReference type="NCBI Taxonomy" id="537017"/>
    <lineage>
        <taxon>Bacteria</taxon>
        <taxon>Pseudomonadati</taxon>
        <taxon>Pseudomonadota</taxon>
        <taxon>Alphaproteobacteria</taxon>
        <taxon>Hyphomicrobiales</taxon>
        <taxon>Kaistiaceae</taxon>
        <taxon>Kaistia</taxon>
    </lineage>
</organism>
<keyword evidence="1" id="KW-0229">DNA integration</keyword>